<dbReference type="Proteomes" id="UP000760860">
    <property type="component" value="Unassembled WGS sequence"/>
</dbReference>
<dbReference type="EMBL" id="RCML01000307">
    <property type="protein sequence ID" value="KAG2981473.1"/>
    <property type="molecule type" value="Genomic_DNA"/>
</dbReference>
<name>A0A329T1E6_9STRA</name>
<dbReference type="Proteomes" id="UP000697107">
    <property type="component" value="Unassembled WGS sequence"/>
</dbReference>
<proteinExistence type="predicted"/>
<dbReference type="STRING" id="29920.A0A329T1E6"/>
<dbReference type="Proteomes" id="UP000251314">
    <property type="component" value="Unassembled WGS sequence"/>
</dbReference>
<evidence type="ECO:0000313" key="7">
    <source>
        <dbReference type="EMBL" id="KAG6949801.1"/>
    </source>
</evidence>
<protein>
    <submittedName>
        <fullName evidence="8">Uncharacterized protein</fullName>
    </submittedName>
</protein>
<keyword evidence="9" id="KW-1185">Reference proteome</keyword>
<evidence type="ECO:0000313" key="8">
    <source>
        <dbReference type="EMBL" id="RAW41732.1"/>
    </source>
</evidence>
<dbReference type="Proteomes" id="UP000736787">
    <property type="component" value="Unassembled WGS sequence"/>
</dbReference>
<dbReference type="VEuPathDB" id="FungiDB:PC110_g2040"/>
<dbReference type="AlphaFoldDB" id="A0A329T1E6"/>
<reference evidence="8 9" key="1">
    <citation type="submission" date="2018-01" db="EMBL/GenBank/DDBJ databases">
        <title>Draft genome of the strawberry crown rot pathogen Phytophthora cactorum.</title>
        <authorList>
            <person name="Armitage A.D."/>
            <person name="Lysoe E."/>
            <person name="Nellist C.F."/>
            <person name="Harrison R.J."/>
            <person name="Brurberg M.B."/>
        </authorList>
    </citation>
    <scope>NUCLEOTIDE SEQUENCE [LARGE SCALE GENOMIC DNA]</scope>
    <source>
        <strain evidence="8 9">10300</strain>
    </source>
</reference>
<evidence type="ECO:0000313" key="6">
    <source>
        <dbReference type="EMBL" id="KAG3216957.1"/>
    </source>
</evidence>
<gene>
    <name evidence="7" type="ORF">JG687_00014618</name>
    <name evidence="8" type="ORF">PC110_g2040</name>
    <name evidence="2" type="ORF">PC113_g3066</name>
    <name evidence="3" type="ORF">PC115_g10034</name>
    <name evidence="4" type="ORF">PC117_g11463</name>
    <name evidence="5" type="ORF">PC118_g10582</name>
    <name evidence="6" type="ORF">PC129_g12198</name>
</gene>
<feature type="region of interest" description="Disordered" evidence="1">
    <location>
        <begin position="56"/>
        <end position="75"/>
    </location>
</feature>
<dbReference type="EMBL" id="RCMG01000044">
    <property type="protein sequence ID" value="KAG2866170.1"/>
    <property type="molecule type" value="Genomic_DNA"/>
</dbReference>
<evidence type="ECO:0000256" key="1">
    <source>
        <dbReference type="SAM" id="MobiDB-lite"/>
    </source>
</evidence>
<dbReference type="EMBL" id="RCMK01000297">
    <property type="protein sequence ID" value="KAG2937930.1"/>
    <property type="molecule type" value="Genomic_DNA"/>
</dbReference>
<sequence length="75" mass="8693">MEAATTKQHAHPNTVFCCLYGYYNLGYSRQELVDVYNKTVIATGNWMKVYEDTGTFQRSKTSSDKKFTAAQRQWL</sequence>
<dbReference type="Proteomes" id="UP000688947">
    <property type="component" value="Unassembled WGS sequence"/>
</dbReference>
<reference evidence="2" key="2">
    <citation type="submission" date="2018-10" db="EMBL/GenBank/DDBJ databases">
        <title>Effector identification in a new, highly contiguous assembly of the strawberry crown rot pathogen Phytophthora cactorum.</title>
        <authorList>
            <person name="Armitage A.D."/>
            <person name="Nellist C.F."/>
            <person name="Bates H."/>
            <person name="Vickerstaff R.J."/>
            <person name="Harrison R.J."/>
        </authorList>
    </citation>
    <scope>NUCLEOTIDE SEQUENCE</scope>
    <source>
        <strain evidence="2">15-7</strain>
        <strain evidence="3">4032</strain>
        <strain evidence="4">4040</strain>
        <strain evidence="5">P415</strain>
        <strain evidence="6">P421</strain>
    </source>
</reference>
<accession>A0A329T1E6</accession>
<dbReference type="OrthoDB" id="10269170at2759"/>
<dbReference type="Proteomes" id="UP000774804">
    <property type="component" value="Unassembled WGS sequence"/>
</dbReference>
<evidence type="ECO:0000313" key="5">
    <source>
        <dbReference type="EMBL" id="KAG2981473.1"/>
    </source>
</evidence>
<evidence type="ECO:0000313" key="3">
    <source>
        <dbReference type="EMBL" id="KAG2919721.1"/>
    </source>
</evidence>
<reference evidence="7" key="3">
    <citation type="submission" date="2021-01" db="EMBL/GenBank/DDBJ databases">
        <title>Phytophthora aleatoria, a newly-described species from Pinus radiata is distinct from Phytophthora cactorum isolates based on comparative genomics.</title>
        <authorList>
            <person name="Mcdougal R."/>
            <person name="Panda P."/>
            <person name="Williams N."/>
            <person name="Studholme D.J."/>
        </authorList>
    </citation>
    <scope>NUCLEOTIDE SEQUENCE</scope>
    <source>
        <strain evidence="7">NZFS 3830</strain>
    </source>
</reference>
<organism evidence="8 9">
    <name type="scientific">Phytophthora cactorum</name>
    <dbReference type="NCBI Taxonomy" id="29920"/>
    <lineage>
        <taxon>Eukaryota</taxon>
        <taxon>Sar</taxon>
        <taxon>Stramenopiles</taxon>
        <taxon>Oomycota</taxon>
        <taxon>Peronosporomycetes</taxon>
        <taxon>Peronosporales</taxon>
        <taxon>Peronosporaceae</taxon>
        <taxon>Phytophthora</taxon>
    </lineage>
</organism>
<dbReference type="EMBL" id="RCMV01000452">
    <property type="protein sequence ID" value="KAG3216957.1"/>
    <property type="molecule type" value="Genomic_DNA"/>
</dbReference>
<evidence type="ECO:0000313" key="4">
    <source>
        <dbReference type="EMBL" id="KAG2937930.1"/>
    </source>
</evidence>
<evidence type="ECO:0000313" key="2">
    <source>
        <dbReference type="EMBL" id="KAG2866170.1"/>
    </source>
</evidence>
<dbReference type="Proteomes" id="UP000735874">
    <property type="component" value="Unassembled WGS sequence"/>
</dbReference>
<dbReference type="EMBL" id="JAENGZ010001203">
    <property type="protein sequence ID" value="KAG6949801.1"/>
    <property type="molecule type" value="Genomic_DNA"/>
</dbReference>
<evidence type="ECO:0000313" key="9">
    <source>
        <dbReference type="Proteomes" id="UP000251314"/>
    </source>
</evidence>
<dbReference type="EMBL" id="MJFZ01000025">
    <property type="protein sequence ID" value="RAW41732.1"/>
    <property type="molecule type" value="Genomic_DNA"/>
</dbReference>
<dbReference type="EMBL" id="RCMI01000288">
    <property type="protein sequence ID" value="KAG2919721.1"/>
    <property type="molecule type" value="Genomic_DNA"/>
</dbReference>
<comment type="caution">
    <text evidence="8">The sequence shown here is derived from an EMBL/GenBank/DDBJ whole genome shotgun (WGS) entry which is preliminary data.</text>
</comment>